<organism evidence="4 5">
    <name type="scientific">Tumebacillus lacus</name>
    <dbReference type="NCBI Taxonomy" id="2995335"/>
    <lineage>
        <taxon>Bacteria</taxon>
        <taxon>Bacillati</taxon>
        <taxon>Bacillota</taxon>
        <taxon>Bacilli</taxon>
        <taxon>Bacillales</taxon>
        <taxon>Alicyclobacillaceae</taxon>
        <taxon>Tumebacillus</taxon>
    </lineage>
</organism>
<dbReference type="RefSeq" id="WP_267152648.1">
    <property type="nucleotide sequence ID" value="NZ_JAPMLT010000010.1"/>
</dbReference>
<feature type="chain" id="PRO_5045642799" evidence="2">
    <location>
        <begin position="29"/>
        <end position="328"/>
    </location>
</feature>
<reference evidence="4 5" key="1">
    <citation type="submission" date="2022-11" db="EMBL/GenBank/DDBJ databases">
        <title>Study of microbial diversity in lake waters.</title>
        <authorList>
            <person name="Zhang J."/>
        </authorList>
    </citation>
    <scope>NUCLEOTIDE SEQUENCE [LARGE SCALE GENOMIC DNA]</scope>
    <source>
        <strain evidence="4 5">DT12</strain>
    </source>
</reference>
<protein>
    <submittedName>
        <fullName evidence="4">G5 domain-containing protein</fullName>
    </submittedName>
</protein>
<dbReference type="SMART" id="SM01208">
    <property type="entry name" value="G5"/>
    <property type="match status" value="1"/>
</dbReference>
<dbReference type="Pfam" id="PF06725">
    <property type="entry name" value="3D"/>
    <property type="match status" value="1"/>
</dbReference>
<sequence>MSKVNRKSVYILSAAAAALLIGGGTATAASAYKTVTLEVDGQAQEIAGFQFGTIEEFLAKQGVQLGTHDLVQPAQSTYIAEGTSIVVKHAKEITFLDGTNAEVKRHTQASNVEALLKEMNVTVTVADRVSPALTERVESGQKITITRRTQDIQVADETIPFQTERQPDAELYTGTEKVLTPGVEGKAKVTTTVVMENGKEVDRQVNREVVEQAVNQIVTYGTKQRPVVVASRSGSSFTASKTLQMSASAYSMPGSRTATGSAAARGIVAVDPSVIPLGTKLYIEGYGHAVAGDTGGAIKGNKIDLHFDTQAEAIQFGRRVVTVHIVSN</sequence>
<dbReference type="InterPro" id="IPR010611">
    <property type="entry name" value="3D_dom"/>
</dbReference>
<dbReference type="Pfam" id="PF07501">
    <property type="entry name" value="G5"/>
    <property type="match status" value="1"/>
</dbReference>
<dbReference type="InterPro" id="IPR036908">
    <property type="entry name" value="RlpA-like_sf"/>
</dbReference>
<dbReference type="CDD" id="cd22786">
    <property type="entry name" value="DPBB_YuiC-like"/>
    <property type="match status" value="1"/>
</dbReference>
<dbReference type="Gene3D" id="2.20.230.10">
    <property type="entry name" value="Resuscitation-promoting factor rpfb"/>
    <property type="match status" value="1"/>
</dbReference>
<dbReference type="PROSITE" id="PS51109">
    <property type="entry name" value="G5"/>
    <property type="match status" value="1"/>
</dbReference>
<accession>A0ABT3X3C3</accession>
<dbReference type="EMBL" id="JAPMLT010000010">
    <property type="protein sequence ID" value="MCX7571400.1"/>
    <property type="molecule type" value="Genomic_DNA"/>
</dbReference>
<dbReference type="InterPro" id="IPR011098">
    <property type="entry name" value="G5_dom"/>
</dbReference>
<comment type="caution">
    <text evidence="4">The sequence shown here is derived from an EMBL/GenBank/DDBJ whole genome shotgun (WGS) entry which is preliminary data.</text>
</comment>
<feature type="domain" description="G5" evidence="3">
    <location>
        <begin position="145"/>
        <end position="224"/>
    </location>
</feature>
<gene>
    <name evidence="4" type="ORF">OS242_15730</name>
</gene>
<dbReference type="InterPro" id="IPR007137">
    <property type="entry name" value="DUF348"/>
</dbReference>
<name>A0ABT3X3C3_9BACL</name>
<dbReference type="Pfam" id="PF03990">
    <property type="entry name" value="DUF348"/>
    <property type="match status" value="2"/>
</dbReference>
<dbReference type="Proteomes" id="UP001208017">
    <property type="component" value="Unassembled WGS sequence"/>
</dbReference>
<evidence type="ECO:0000313" key="5">
    <source>
        <dbReference type="Proteomes" id="UP001208017"/>
    </source>
</evidence>
<evidence type="ECO:0000256" key="1">
    <source>
        <dbReference type="ARBA" id="ARBA00022729"/>
    </source>
</evidence>
<keyword evidence="5" id="KW-1185">Reference proteome</keyword>
<feature type="signal peptide" evidence="2">
    <location>
        <begin position="1"/>
        <end position="28"/>
    </location>
</feature>
<dbReference type="InterPro" id="IPR051933">
    <property type="entry name" value="Resuscitation_pf_RpfB"/>
</dbReference>
<dbReference type="Gene3D" id="2.40.40.10">
    <property type="entry name" value="RlpA-like domain"/>
    <property type="match status" value="1"/>
</dbReference>
<keyword evidence="1 2" id="KW-0732">Signal</keyword>
<evidence type="ECO:0000259" key="3">
    <source>
        <dbReference type="PROSITE" id="PS51109"/>
    </source>
</evidence>
<proteinExistence type="predicted"/>
<evidence type="ECO:0000256" key="2">
    <source>
        <dbReference type="SAM" id="SignalP"/>
    </source>
</evidence>
<dbReference type="SUPFAM" id="SSF50685">
    <property type="entry name" value="Barwin-like endoglucanases"/>
    <property type="match status" value="1"/>
</dbReference>
<dbReference type="PANTHER" id="PTHR39160">
    <property type="entry name" value="CELL WALL-BINDING PROTEIN YOCH"/>
    <property type="match status" value="1"/>
</dbReference>
<dbReference type="PANTHER" id="PTHR39160:SF4">
    <property type="entry name" value="RESUSCITATION-PROMOTING FACTOR RPFB"/>
    <property type="match status" value="1"/>
</dbReference>
<evidence type="ECO:0000313" key="4">
    <source>
        <dbReference type="EMBL" id="MCX7571400.1"/>
    </source>
</evidence>